<evidence type="ECO:0000313" key="2">
    <source>
        <dbReference type="Proteomes" id="UP000294829"/>
    </source>
</evidence>
<dbReference type="OrthoDB" id="1778336at2"/>
<keyword evidence="1" id="KW-0547">Nucleotide-binding</keyword>
<sequence length="237" mass="25159">MAKIDLDDAKTWVQTALALHAHDLSKAMANRYQVSSSTASAALKQLELAGVIKRSGPVNRPVFEAASNQTIMHSYSFPLGDAGSIWERDFGAALGTTVTDKSKRELLKSGFIAAANNAAQHSRGNSLHVVLELSAAHIELSLQDNGIGLYKQMVNAKQADDIGAAVELLTTLQSAPKKSGDLAALSAIAALANEFDYFLIEANGAHFPVAAAPQELDADEEWFEQGTTVILELSLAA</sequence>
<keyword evidence="1" id="KW-0067">ATP-binding</keyword>
<gene>
    <name evidence="1" type="ORF">E2I14_18305</name>
</gene>
<comment type="caution">
    <text evidence="1">The sequence shown here is derived from an EMBL/GenBank/DDBJ whole genome shotgun (WGS) entry which is preliminary data.</text>
</comment>
<evidence type="ECO:0000313" key="1">
    <source>
        <dbReference type="EMBL" id="TDK60042.1"/>
    </source>
</evidence>
<proteinExistence type="predicted"/>
<dbReference type="Proteomes" id="UP000294829">
    <property type="component" value="Unassembled WGS sequence"/>
</dbReference>
<name>A0A4R5VNW1_9BURK</name>
<dbReference type="InterPro" id="IPR036890">
    <property type="entry name" value="HATPase_C_sf"/>
</dbReference>
<protein>
    <submittedName>
        <fullName evidence="1">ATP-binding protein</fullName>
    </submittedName>
</protein>
<dbReference type="GO" id="GO:0005524">
    <property type="term" value="F:ATP binding"/>
    <property type="evidence" value="ECO:0007669"/>
    <property type="project" value="UniProtKB-KW"/>
</dbReference>
<reference evidence="1 2" key="1">
    <citation type="submission" date="2019-03" db="EMBL/GenBank/DDBJ databases">
        <title>Sapientia aquatica gen. nov., sp. nov., isolated from a crater lake.</title>
        <authorList>
            <person name="Felfoldi T."/>
            <person name="Szabo A."/>
            <person name="Toth E."/>
            <person name="Schumann P."/>
            <person name="Keki Z."/>
            <person name="Marialigeti K."/>
            <person name="Mathe I."/>
        </authorList>
    </citation>
    <scope>NUCLEOTIDE SEQUENCE [LARGE SCALE GENOMIC DNA]</scope>
    <source>
        <strain evidence="1 2">SA-152</strain>
    </source>
</reference>
<dbReference type="SUPFAM" id="SSF55874">
    <property type="entry name" value="ATPase domain of HSP90 chaperone/DNA topoisomerase II/histidine kinase"/>
    <property type="match status" value="1"/>
</dbReference>
<organism evidence="1 2">
    <name type="scientific">Sapientia aquatica</name>
    <dbReference type="NCBI Taxonomy" id="1549640"/>
    <lineage>
        <taxon>Bacteria</taxon>
        <taxon>Pseudomonadati</taxon>
        <taxon>Pseudomonadota</taxon>
        <taxon>Betaproteobacteria</taxon>
        <taxon>Burkholderiales</taxon>
        <taxon>Oxalobacteraceae</taxon>
        <taxon>Sapientia</taxon>
    </lineage>
</organism>
<keyword evidence="2" id="KW-1185">Reference proteome</keyword>
<dbReference type="AlphaFoldDB" id="A0A4R5VNW1"/>
<dbReference type="EMBL" id="SMYL01000018">
    <property type="protein sequence ID" value="TDK60042.1"/>
    <property type="molecule type" value="Genomic_DNA"/>
</dbReference>
<accession>A0A4R5VNW1</accession>
<dbReference type="RefSeq" id="WP_133331233.1">
    <property type="nucleotide sequence ID" value="NZ_SMYL01000018.1"/>
</dbReference>